<proteinExistence type="predicted"/>
<dbReference type="OrthoDB" id="6759218at2759"/>
<gene>
    <name evidence="2" type="ORF">CALMAC_LOCUS18973</name>
</gene>
<keyword evidence="3" id="KW-1185">Reference proteome</keyword>
<dbReference type="Proteomes" id="UP000410492">
    <property type="component" value="Unassembled WGS sequence"/>
</dbReference>
<feature type="region of interest" description="Disordered" evidence="1">
    <location>
        <begin position="114"/>
        <end position="195"/>
    </location>
</feature>
<organism evidence="2 3">
    <name type="scientific">Callosobruchus maculatus</name>
    <name type="common">Southern cowpea weevil</name>
    <name type="synonym">Pulse bruchid</name>
    <dbReference type="NCBI Taxonomy" id="64391"/>
    <lineage>
        <taxon>Eukaryota</taxon>
        <taxon>Metazoa</taxon>
        <taxon>Ecdysozoa</taxon>
        <taxon>Arthropoda</taxon>
        <taxon>Hexapoda</taxon>
        <taxon>Insecta</taxon>
        <taxon>Pterygota</taxon>
        <taxon>Neoptera</taxon>
        <taxon>Endopterygota</taxon>
        <taxon>Coleoptera</taxon>
        <taxon>Polyphaga</taxon>
        <taxon>Cucujiformia</taxon>
        <taxon>Chrysomeloidea</taxon>
        <taxon>Chrysomelidae</taxon>
        <taxon>Bruchinae</taxon>
        <taxon>Bruchini</taxon>
        <taxon>Callosobruchus</taxon>
    </lineage>
</organism>
<dbReference type="AlphaFoldDB" id="A0A653DQ36"/>
<evidence type="ECO:0000256" key="1">
    <source>
        <dbReference type="SAM" id="MobiDB-lite"/>
    </source>
</evidence>
<name>A0A653DQ36_CALMS</name>
<dbReference type="EMBL" id="CAACVG010013261">
    <property type="protein sequence ID" value="VEN61622.1"/>
    <property type="molecule type" value="Genomic_DNA"/>
</dbReference>
<reference evidence="2 3" key="1">
    <citation type="submission" date="2019-01" db="EMBL/GenBank/DDBJ databases">
        <authorList>
            <person name="Sayadi A."/>
        </authorList>
    </citation>
    <scope>NUCLEOTIDE SEQUENCE [LARGE SCALE GENOMIC DNA]</scope>
</reference>
<feature type="compositionally biased region" description="Basic residues" evidence="1">
    <location>
        <begin position="174"/>
        <end position="184"/>
    </location>
</feature>
<accession>A0A653DQ36</accession>
<evidence type="ECO:0000313" key="2">
    <source>
        <dbReference type="EMBL" id="VEN61622.1"/>
    </source>
</evidence>
<sequence>MEDMKSLLIMVLHKIFHDRPKIVEDTYQLIYSYNSSKREKKEYEKTLKTICDLMNDEVPSEILVYLLTLVDMPLEQGGNFYSIMDKLQKTYPCLTENIRPVMLEFLSAKKQAVDKTEATEPVEESTPKDMDQTDQGVSTTTEPVTSEEKGKSKSVSEPQSQETVEDKKTFVKPVIKRSRSKRKAGQSTSLECNKEQNDSVKPLLDITATYVVRNEQKLKQIYKSRLKQAWKMINSNLYSGDVLNQCYNAVKDLNKKTKLLRCIENDNITEDILMEEYGNSEIFLREYNMPKYDPFEVSEECMTIINNFVASCD</sequence>
<evidence type="ECO:0000313" key="3">
    <source>
        <dbReference type="Proteomes" id="UP000410492"/>
    </source>
</evidence>
<protein>
    <submittedName>
        <fullName evidence="2">Uncharacterized protein</fullName>
    </submittedName>
</protein>